<feature type="region of interest" description="Disordered" evidence="1">
    <location>
        <begin position="385"/>
        <end position="405"/>
    </location>
</feature>
<keyword evidence="2" id="KW-0812">Transmembrane</keyword>
<comment type="caution">
    <text evidence="4">The sequence shown here is derived from an EMBL/GenBank/DDBJ whole genome shotgun (WGS) entry which is preliminary data.</text>
</comment>
<keyword evidence="5" id="KW-1185">Reference proteome</keyword>
<evidence type="ECO:0000313" key="4">
    <source>
        <dbReference type="EMBL" id="CAH1970604.1"/>
    </source>
</evidence>
<feature type="compositionally biased region" description="Basic and acidic residues" evidence="1">
    <location>
        <begin position="107"/>
        <end position="135"/>
    </location>
</feature>
<feature type="signal peptide" evidence="3">
    <location>
        <begin position="1"/>
        <end position="20"/>
    </location>
</feature>
<organism evidence="4 5">
    <name type="scientific">Acanthoscelides obtectus</name>
    <name type="common">Bean weevil</name>
    <name type="synonym">Bruchus obtectus</name>
    <dbReference type="NCBI Taxonomy" id="200917"/>
    <lineage>
        <taxon>Eukaryota</taxon>
        <taxon>Metazoa</taxon>
        <taxon>Ecdysozoa</taxon>
        <taxon>Arthropoda</taxon>
        <taxon>Hexapoda</taxon>
        <taxon>Insecta</taxon>
        <taxon>Pterygota</taxon>
        <taxon>Neoptera</taxon>
        <taxon>Endopterygota</taxon>
        <taxon>Coleoptera</taxon>
        <taxon>Polyphaga</taxon>
        <taxon>Cucujiformia</taxon>
        <taxon>Chrysomeloidea</taxon>
        <taxon>Chrysomelidae</taxon>
        <taxon>Bruchinae</taxon>
        <taxon>Bruchini</taxon>
        <taxon>Acanthoscelides</taxon>
    </lineage>
</organism>
<feature type="region of interest" description="Disordered" evidence="1">
    <location>
        <begin position="308"/>
        <end position="345"/>
    </location>
</feature>
<keyword evidence="3" id="KW-0732">Signal</keyword>
<feature type="compositionally biased region" description="Polar residues" evidence="1">
    <location>
        <begin position="308"/>
        <end position="320"/>
    </location>
</feature>
<proteinExistence type="predicted"/>
<feature type="compositionally biased region" description="Polar residues" evidence="1">
    <location>
        <begin position="69"/>
        <end position="85"/>
    </location>
</feature>
<protein>
    <submittedName>
        <fullName evidence="4">Uncharacterized protein</fullName>
    </submittedName>
</protein>
<feature type="region of interest" description="Disordered" evidence="1">
    <location>
        <begin position="93"/>
        <end position="135"/>
    </location>
</feature>
<feature type="compositionally biased region" description="Polar residues" evidence="1">
    <location>
        <begin position="332"/>
        <end position="343"/>
    </location>
</feature>
<name>A0A9P0P9A5_ACAOB</name>
<dbReference type="EMBL" id="CAKOFQ010006776">
    <property type="protein sequence ID" value="CAH1970604.1"/>
    <property type="molecule type" value="Genomic_DNA"/>
</dbReference>
<reference evidence="4" key="1">
    <citation type="submission" date="2022-03" db="EMBL/GenBank/DDBJ databases">
        <authorList>
            <person name="Sayadi A."/>
        </authorList>
    </citation>
    <scope>NUCLEOTIDE SEQUENCE</scope>
</reference>
<feature type="region of interest" description="Disordered" evidence="1">
    <location>
        <begin position="270"/>
        <end position="292"/>
    </location>
</feature>
<evidence type="ECO:0000256" key="3">
    <source>
        <dbReference type="SAM" id="SignalP"/>
    </source>
</evidence>
<evidence type="ECO:0000256" key="1">
    <source>
        <dbReference type="SAM" id="MobiDB-lite"/>
    </source>
</evidence>
<evidence type="ECO:0000256" key="2">
    <source>
        <dbReference type="SAM" id="Phobius"/>
    </source>
</evidence>
<sequence length="658" mass="74198">MTFARVCFFIVSFMVICASCEEHETLELITSTANEDPIVYVRAPRANGKIDPSTLELLTSSAASLSTLQPATDSRNTNETGQNDGLETESLTLELSDSPIVPTTSEVGHDVSTERGRQKSLAYDEEKTPNEDGFQKGNIKEEKEERKLKEAIEADLSPKIDDYESLFEFSGTTDENIFESDDVLEDVPLGTTAPINFDIFSKIGNVSDYKTSIASTSDNKESTATTDKSINIEVVTVDIAYVSTTFSSVTVTTSKAAVEFETSDIPKTTAATFTDLPNNNENTSRSDEKFYESAEYSSEILEYEDMSQEYTTTNSATSETEPLKNKSDSNHNRSNIATNSTETPVKVSEISLDPISLEDETIIGEDTKVLSNLTEDIVSQVDSLYEQASSAKEEEEYDEEDEKEKDEIRKMFGEDYDYIEEKETRPHEEKTVIEDTDIYANIMKVKNDKKARGDKKKKDCFKNSDNESFIVRAILGNRANFSIQIRIEDISFFVPEDVTVHEDTTNMLLNFTWRSTKARFNNSLSLMLTQISNYYLVTGVKLKLMKCDEMTDWIKNEVLIPKRKDKYGQLELAADLDDEVTVLISNINFLKIYYDEAEVSGPSTVDIENELFQMEITVAITAFFTVIVIGGVSIVIYFVIVRRKRRLFDFKNKKICPL</sequence>
<gene>
    <name evidence="4" type="ORF">ACAOBT_LOCUS9008</name>
</gene>
<feature type="chain" id="PRO_5040328540" evidence="3">
    <location>
        <begin position="21"/>
        <end position="658"/>
    </location>
</feature>
<dbReference type="OrthoDB" id="6784881at2759"/>
<feature type="compositionally biased region" description="Acidic residues" evidence="1">
    <location>
        <begin position="393"/>
        <end position="404"/>
    </location>
</feature>
<accession>A0A9P0P9A5</accession>
<feature type="compositionally biased region" description="Basic and acidic residues" evidence="1">
    <location>
        <begin position="321"/>
        <end position="331"/>
    </location>
</feature>
<evidence type="ECO:0000313" key="5">
    <source>
        <dbReference type="Proteomes" id="UP001152888"/>
    </source>
</evidence>
<dbReference type="AlphaFoldDB" id="A0A9P0P9A5"/>
<keyword evidence="2" id="KW-1133">Transmembrane helix</keyword>
<feature type="region of interest" description="Disordered" evidence="1">
    <location>
        <begin position="66"/>
        <end position="85"/>
    </location>
</feature>
<keyword evidence="2" id="KW-0472">Membrane</keyword>
<dbReference type="Proteomes" id="UP001152888">
    <property type="component" value="Unassembled WGS sequence"/>
</dbReference>
<feature type="transmembrane region" description="Helical" evidence="2">
    <location>
        <begin position="616"/>
        <end position="641"/>
    </location>
</feature>
<feature type="compositionally biased region" description="Polar residues" evidence="1">
    <location>
        <begin position="270"/>
        <end position="283"/>
    </location>
</feature>